<dbReference type="AlphaFoldDB" id="A0A9D0ZKB1"/>
<sequence>MVRFRVIKGSHLLLGVAVVVLALVVCLLAFRLFAGEDAGAGATQTGGSLVEQSVEEKAETAQAVFAASSSGGSGIEISVLEPEETEGQAPTTGENELTDQTVPPLELTPRESPSVAPAIEAPRILIYHTHTHEAYEQTEADPYEALEAWRTDDEEHSVVRVGEELATLLRARGCEVVHDTTDHEQDDLSTAYVRSEETLLSYDEPFDLYIDLHRDAYVEGMGENTLHANGVDYAKLMMLIGKGENFTVKPHYEENYAFACALTDALNAQTPGICRDVLVKTNRYNQHIGVYAILIEVGNNRNTLVEALNAMQPLSDALASLLTGE</sequence>
<comment type="caution">
    <text evidence="2">The sequence shown here is derived from an EMBL/GenBank/DDBJ whole genome shotgun (WGS) entry which is preliminary data.</text>
</comment>
<protein>
    <submittedName>
        <fullName evidence="2">Stage II sporulation protein P</fullName>
    </submittedName>
</protein>
<reference evidence="2" key="1">
    <citation type="submission" date="2020-10" db="EMBL/GenBank/DDBJ databases">
        <authorList>
            <person name="Gilroy R."/>
        </authorList>
    </citation>
    <scope>NUCLEOTIDE SEQUENCE</scope>
    <source>
        <strain evidence="2">ChiSjej6B24-2974</strain>
    </source>
</reference>
<dbReference type="Proteomes" id="UP000824260">
    <property type="component" value="Unassembled WGS sequence"/>
</dbReference>
<dbReference type="InterPro" id="IPR010897">
    <property type="entry name" value="Spore_II_P"/>
</dbReference>
<gene>
    <name evidence="2" type="ORF">IAA52_01405</name>
</gene>
<evidence type="ECO:0000313" key="2">
    <source>
        <dbReference type="EMBL" id="HIQ81737.1"/>
    </source>
</evidence>
<accession>A0A9D0ZKB1</accession>
<dbReference type="Pfam" id="PF07454">
    <property type="entry name" value="SpoIIP"/>
    <property type="match status" value="1"/>
</dbReference>
<evidence type="ECO:0000256" key="1">
    <source>
        <dbReference type="SAM" id="MobiDB-lite"/>
    </source>
</evidence>
<name>A0A9D0ZKB1_9FIRM</name>
<dbReference type="SUPFAM" id="SSF53187">
    <property type="entry name" value="Zn-dependent exopeptidases"/>
    <property type="match status" value="1"/>
</dbReference>
<feature type="region of interest" description="Disordered" evidence="1">
    <location>
        <begin position="82"/>
        <end position="114"/>
    </location>
</feature>
<feature type="compositionally biased region" description="Polar residues" evidence="1">
    <location>
        <begin position="88"/>
        <end position="101"/>
    </location>
</feature>
<evidence type="ECO:0000313" key="3">
    <source>
        <dbReference type="Proteomes" id="UP000824260"/>
    </source>
</evidence>
<reference evidence="2" key="2">
    <citation type="journal article" date="2021" name="PeerJ">
        <title>Extensive microbial diversity within the chicken gut microbiome revealed by metagenomics and culture.</title>
        <authorList>
            <person name="Gilroy R."/>
            <person name="Ravi A."/>
            <person name="Getino M."/>
            <person name="Pursley I."/>
            <person name="Horton D.L."/>
            <person name="Alikhan N.F."/>
            <person name="Baker D."/>
            <person name="Gharbi K."/>
            <person name="Hall N."/>
            <person name="Watson M."/>
            <person name="Adriaenssens E.M."/>
            <person name="Foster-Nyarko E."/>
            <person name="Jarju S."/>
            <person name="Secka A."/>
            <person name="Antonio M."/>
            <person name="Oren A."/>
            <person name="Chaudhuri R.R."/>
            <person name="La Ragione R."/>
            <person name="Hildebrand F."/>
            <person name="Pallen M.J."/>
        </authorList>
    </citation>
    <scope>NUCLEOTIDE SEQUENCE</scope>
    <source>
        <strain evidence="2">ChiSjej6B24-2974</strain>
    </source>
</reference>
<dbReference type="NCBIfam" id="TIGR02867">
    <property type="entry name" value="spore_II_P"/>
    <property type="match status" value="1"/>
</dbReference>
<organism evidence="2 3">
    <name type="scientific">Candidatus Pullichristensenella stercorigallinarum</name>
    <dbReference type="NCBI Taxonomy" id="2840909"/>
    <lineage>
        <taxon>Bacteria</taxon>
        <taxon>Bacillati</taxon>
        <taxon>Bacillota</taxon>
        <taxon>Clostridia</taxon>
        <taxon>Candidatus Pullichristensenella</taxon>
    </lineage>
</organism>
<proteinExistence type="predicted"/>
<dbReference type="EMBL" id="DVFZ01000014">
    <property type="protein sequence ID" value="HIQ81737.1"/>
    <property type="molecule type" value="Genomic_DNA"/>
</dbReference>